<name>A0A4P6XMR2_9ASCO</name>
<organism evidence="2 3">
    <name type="scientific">Metschnikowia aff. pulcherrima</name>
    <dbReference type="NCBI Taxonomy" id="2163413"/>
    <lineage>
        <taxon>Eukaryota</taxon>
        <taxon>Fungi</taxon>
        <taxon>Dikarya</taxon>
        <taxon>Ascomycota</taxon>
        <taxon>Saccharomycotina</taxon>
        <taxon>Pichiomycetes</taxon>
        <taxon>Metschnikowiaceae</taxon>
        <taxon>Metschnikowia</taxon>
    </lineage>
</organism>
<reference evidence="3" key="1">
    <citation type="submission" date="2019-03" db="EMBL/GenBank/DDBJ databases">
        <title>Snf2 controls pulcherriminic acid biosynthesis and connects pigmentation and antifungal activity of the yeast Metschnikowia pulcherrima.</title>
        <authorList>
            <person name="Gore-Lloyd D."/>
            <person name="Sumann I."/>
            <person name="Brachmann A.O."/>
            <person name="Schneeberger K."/>
            <person name="Ortiz-Merino R.A."/>
            <person name="Moreno-Beltran M."/>
            <person name="Schlaefli M."/>
            <person name="Kirner P."/>
            <person name="Santos Kron A."/>
            <person name="Wolfe K.H."/>
            <person name="Piel J."/>
            <person name="Ahrens C.H."/>
            <person name="Henk D."/>
            <person name="Freimoser F.M."/>
        </authorList>
    </citation>
    <scope>NUCLEOTIDE SEQUENCE [LARGE SCALE GENOMIC DNA]</scope>
    <source>
        <strain evidence="3">APC 1.2</strain>
    </source>
</reference>
<keyword evidence="3" id="KW-1185">Reference proteome</keyword>
<dbReference type="PANTHER" id="PTHR13950:SF9">
    <property type="entry name" value="RABCONNECTIN-3A"/>
    <property type="match status" value="1"/>
</dbReference>
<dbReference type="PANTHER" id="PTHR13950">
    <property type="entry name" value="RABCONNECTIN-RELATED"/>
    <property type="match status" value="1"/>
</dbReference>
<evidence type="ECO:0000313" key="2">
    <source>
        <dbReference type="EMBL" id="QBM88149.1"/>
    </source>
</evidence>
<dbReference type="InterPro" id="IPR022033">
    <property type="entry name" value="Rav1p_C"/>
</dbReference>
<dbReference type="InterPro" id="IPR052208">
    <property type="entry name" value="DmX-like/RAVE_component"/>
</dbReference>
<dbReference type="Proteomes" id="UP000292447">
    <property type="component" value="Chromosome III"/>
</dbReference>
<dbReference type="GO" id="GO:0007035">
    <property type="term" value="P:vacuolar acidification"/>
    <property type="evidence" value="ECO:0007669"/>
    <property type="project" value="TreeGrafter"/>
</dbReference>
<gene>
    <name evidence="2" type="primary">MPUL0C01120</name>
    <name evidence="2" type="ORF">METSCH_C01120</name>
</gene>
<dbReference type="EMBL" id="CP034458">
    <property type="protein sequence ID" value="QBM88149.1"/>
    <property type="molecule type" value="Genomic_DNA"/>
</dbReference>
<sequence>MTLHFAPGDANGPLAAHHQARWKTHDIIAYGSGNNLILYTVTETRPSIQTVYLHADLSSVSINGTNGLVAVSCGQLLLVFRPVNEYMSVPKWTEALRLELDGDVNCLKWAPLENELAVGSNVLQLYHIVYEYGVLSHKLRWEKLQPVPVEALDITLDGSKLAVYNYARFDSFVKVWMRLSYGDQTTLFDLVYAEHDSTQSLIFFQWRHKQVLEKNVPAEALAAMRHIKNFASFMPQLSEDENDVLYTVTSDFVLHIWATCDFNGHSYLKHWLLCDLRAKLEDELVSFLILDGDMAKIVEKSTKLEEKSDLSCSPDSDYLLVIGKLTSRLVRISRVTANPPNSITYDEICVFPTNRICIPSYRLSDARWDEKTLETSIKNGSDQNSQDELLTRSRAVDRFIRGHFPVSCTDTLSIQNEPKSITFLVHDRMKSTLRSVALELSDKKCLTLKEKFQGHGKSVRKLYKSSSSHEGNVMLSLLNFPDHNYIWEPFTLEKGGDPVLAITKRFRLNVIRDKSANMHEQGIENAVILNDIRPRKGYFRHHLAVIYEKGGFLSLWDCDGATMDDKEASLVLRTETMATHDSRLAPQAFFLKSINLLCFAIVAIYDPSRVEAWKIDIGQEKITCVKITAKPLSDKCTSFTKIAAVETFLEKDITFVDEKGLLKTMSAEYDLHEKAISWNEILLIHTNIERASLVHGASLVGKVAIVNEQGNKLTIWDSKTGVLEYEESFPAEYGSVRDLDWTFLGSIGSAANTLLAVGFSRFVLLYTQLRYDYTNKVATFAALKKIDVSDYSSHEIGDLIWLDDSYLVISSGNQFFIDDKWVHFGAHSDALGNSLINSTIRQLLVGYKNDEAKYPVADLVRILNGPLPVYHPQFLIQALLMDQTDLVEAVFVKLLRVLRADSDVSWNLDLPMVDLMTLKESKKSHKHVMLDSVFSDKADIFDTFNPSVADLLSEKLTSISLPLLTRHQQTTLRNLVILVNKLAPFRNSLDANGLKFMYGFELFQASHKQKKLTIRDVNWAVHSDQKEMLFAAIENHYHRLTWNSVKEVGLAYWVDVHRLRTTMESAARNEFADERDPSGRVSVLYLAIKKKQVLLGLWRTVFHPEKDKVVKFLSNNFAEPRWQSAALKNAFVLLGKHRYMDAAYFFLLAGKVKDCCMTLCSKMQEFDLALAVARANSDTDAVGTVLEQFILPEALVTGDRWTTSWAFWEMKLKEISIQALVMSPIDVVTQNSDHFSPLFMKEIGKLEIRTKSKSFLRVDPVLGILYQKLRSSKQRYLEGAMDVLPETEFDFVLRLATIYSRMGCDYLSLVLLRNWQFLNYSQAEKKMEPETPKDLFLEFAGAAKQQKLAPEPSTFVEPDMSAFSFGF</sequence>
<accession>A0A4P6XMR2</accession>
<dbReference type="STRING" id="2163413.A0A4P6XMR2"/>
<protein>
    <submittedName>
        <fullName evidence="2">RAVE protein 1 C terminal</fullName>
    </submittedName>
</protein>
<dbReference type="InterPro" id="IPR036322">
    <property type="entry name" value="WD40_repeat_dom_sf"/>
</dbReference>
<dbReference type="GO" id="GO:0043291">
    <property type="term" value="C:RAVE complex"/>
    <property type="evidence" value="ECO:0007669"/>
    <property type="project" value="TreeGrafter"/>
</dbReference>
<dbReference type="SUPFAM" id="SSF50978">
    <property type="entry name" value="WD40 repeat-like"/>
    <property type="match status" value="1"/>
</dbReference>
<feature type="domain" description="RAVE complex protein Rav1 C-terminal" evidence="1">
    <location>
        <begin position="660"/>
        <end position="1311"/>
    </location>
</feature>
<dbReference type="Pfam" id="PF12234">
    <property type="entry name" value="Rav1p_C"/>
    <property type="match status" value="1"/>
</dbReference>
<proteinExistence type="predicted"/>
<evidence type="ECO:0000313" key="3">
    <source>
        <dbReference type="Proteomes" id="UP000292447"/>
    </source>
</evidence>
<evidence type="ECO:0000259" key="1">
    <source>
        <dbReference type="Pfam" id="PF12234"/>
    </source>
</evidence>